<keyword evidence="1" id="KW-0812">Transmembrane</keyword>
<dbReference type="PANTHER" id="PTHR37244">
    <property type="entry name" value="NADP-SPECIFIC GLUTAMATE DEHYDROGENASE"/>
    <property type="match status" value="1"/>
</dbReference>
<evidence type="ECO:0000313" key="2">
    <source>
        <dbReference type="EMBL" id="VVV56668.1"/>
    </source>
</evidence>
<dbReference type="AlphaFoldDB" id="A0A5K0WWB6"/>
<sequence>MCRSLVEDPGFRERRECLQVQQFQIRLAVPKAERRLLPSTLTLLYIPRNGHSVLEVNGQAIRPEAGTFIALERREDGEGAACFGSSEKVRASEGVSFEVYAWEERVLSGSFWREDGAWRTRSRCEMEAPLGFDVAEAEVWVTEERRGTGAMRERVEMRKSEWRRRRRATTALEDIPEGEGEGEGEGEVWEEELWKEEMWDCEEKEMEVEEEMRWLDVGFVAVCVGVGFLASAAATKRLRRRFF</sequence>
<feature type="transmembrane region" description="Helical" evidence="1">
    <location>
        <begin position="214"/>
        <end position="234"/>
    </location>
</feature>
<evidence type="ECO:0000256" key="1">
    <source>
        <dbReference type="SAM" id="Phobius"/>
    </source>
</evidence>
<dbReference type="PANTHER" id="PTHR37244:SF1">
    <property type="entry name" value="NADP-SPECIFIC GLUTAMATE DEHYDROGENASE"/>
    <property type="match status" value="1"/>
</dbReference>
<accession>A0A5K0WWB6</accession>
<dbReference type="EMBL" id="LR721775">
    <property type="protein sequence ID" value="VVV56668.1"/>
    <property type="molecule type" value="Genomic_DNA"/>
</dbReference>
<name>A0A5K0WWB6_9MAGN</name>
<proteinExistence type="predicted"/>
<dbReference type="Gramene" id="NC10G0144170.1">
    <property type="protein sequence ID" value="NC10G0144170.1:cds"/>
    <property type="gene ID" value="NC10G0144170"/>
</dbReference>
<organism evidence="2">
    <name type="scientific">Nymphaea colorata</name>
    <name type="common">pocket water lily</name>
    <dbReference type="NCBI Taxonomy" id="210225"/>
    <lineage>
        <taxon>Eukaryota</taxon>
        <taxon>Viridiplantae</taxon>
        <taxon>Streptophyta</taxon>
        <taxon>Embryophyta</taxon>
        <taxon>Tracheophyta</taxon>
        <taxon>Spermatophyta</taxon>
        <taxon>Magnoliopsida</taxon>
        <taxon>Nymphaeales</taxon>
        <taxon>Nymphaeaceae</taxon>
        <taxon>Nymphaea</taxon>
    </lineage>
</organism>
<protein>
    <submittedName>
        <fullName evidence="2">Uncharacterized protein</fullName>
    </submittedName>
</protein>
<dbReference type="GO" id="GO:0005737">
    <property type="term" value="C:cytoplasm"/>
    <property type="evidence" value="ECO:0007669"/>
    <property type="project" value="EnsemblPlants"/>
</dbReference>
<dbReference type="OMA" id="RWAMEMG"/>
<keyword evidence="1" id="KW-0472">Membrane</keyword>
<dbReference type="OrthoDB" id="1915921at2759"/>
<reference evidence="2" key="1">
    <citation type="submission" date="2019-09" db="EMBL/GenBank/DDBJ databases">
        <authorList>
            <person name="Zhang L."/>
        </authorList>
    </citation>
    <scope>NUCLEOTIDE SEQUENCE</scope>
</reference>
<gene>
    <name evidence="2" type="ORF">NYM_LOCUS4502</name>
</gene>
<keyword evidence="1" id="KW-1133">Transmembrane helix</keyword>